<dbReference type="AlphaFoldDB" id="A0A1Z4BYC7"/>
<sequence>MAELMSSGVELMFAGMGIVFLFLTMLVFAINLMSALVQRFFPEAPPVPAISQVATNNVPDKATVAAITAAVHQYRQPK</sequence>
<evidence type="ECO:0000256" key="15">
    <source>
        <dbReference type="ARBA" id="ARBA00048176"/>
    </source>
</evidence>
<dbReference type="HAMAP" id="MF_00404">
    <property type="entry name" value="OadG"/>
    <property type="match status" value="1"/>
</dbReference>
<dbReference type="GO" id="GO:0015081">
    <property type="term" value="F:sodium ion transmembrane transporter activity"/>
    <property type="evidence" value="ECO:0007669"/>
    <property type="project" value="UniProtKB-UniRule"/>
</dbReference>
<evidence type="ECO:0000256" key="4">
    <source>
        <dbReference type="ARBA" id="ARBA00005844"/>
    </source>
</evidence>
<keyword evidence="7 16" id="KW-1003">Cell membrane</keyword>
<dbReference type="Proteomes" id="UP000237423">
    <property type="component" value="Unassembled WGS sequence"/>
</dbReference>
<keyword evidence="6 16" id="KW-0813">Transport</keyword>
<evidence type="ECO:0000313" key="21">
    <source>
        <dbReference type="Proteomes" id="UP000237423"/>
    </source>
</evidence>
<keyword evidence="13 16" id="KW-0472">Membrane</keyword>
<evidence type="ECO:0000256" key="2">
    <source>
        <dbReference type="ARBA" id="ARBA00003002"/>
    </source>
</evidence>
<evidence type="ECO:0000313" key="18">
    <source>
        <dbReference type="EMBL" id="ASF46307.1"/>
    </source>
</evidence>
<evidence type="ECO:0000256" key="10">
    <source>
        <dbReference type="ARBA" id="ARBA00022989"/>
    </source>
</evidence>
<evidence type="ECO:0000256" key="12">
    <source>
        <dbReference type="ARBA" id="ARBA00023065"/>
    </source>
</evidence>
<evidence type="ECO:0000256" key="11">
    <source>
        <dbReference type="ARBA" id="ARBA00023053"/>
    </source>
</evidence>
<evidence type="ECO:0000256" key="17">
    <source>
        <dbReference type="RuleBase" id="RU004278"/>
    </source>
</evidence>
<comment type="similarity">
    <text evidence="4 16 17">Belongs to the OadG family.</text>
</comment>
<keyword evidence="8 16" id="KW-0812">Transmembrane</keyword>
<keyword evidence="20" id="KW-1185">Reference proteome</keyword>
<evidence type="ECO:0000256" key="5">
    <source>
        <dbReference type="ARBA" id="ARBA00011869"/>
    </source>
</evidence>
<reference evidence="18 20" key="1">
    <citation type="submission" date="2017-06" db="EMBL/GenBank/DDBJ databases">
        <title>Genome Sequencing of the methanotroph Methylovulum psychrotolerants str. HV10-M2 isolated from a high-altitude environment.</title>
        <authorList>
            <person name="Mateos-Rivera A."/>
        </authorList>
    </citation>
    <scope>NUCLEOTIDE SEQUENCE [LARGE SCALE GENOMIC DNA]</scope>
    <source>
        <strain evidence="18 20">HV10_M2</strain>
    </source>
</reference>
<keyword evidence="12 16" id="KW-0406">Ion transport</keyword>
<dbReference type="GO" id="GO:0005886">
    <property type="term" value="C:plasma membrane"/>
    <property type="evidence" value="ECO:0007669"/>
    <property type="project" value="UniProtKB-SubCell"/>
</dbReference>
<comment type="subunit">
    <text evidence="5 16">Heterotrimer of an alpha, a beta and a gamma subunit.</text>
</comment>
<dbReference type="GO" id="GO:0036376">
    <property type="term" value="P:sodium ion export across plasma membrane"/>
    <property type="evidence" value="ECO:0007669"/>
    <property type="project" value="InterPro"/>
</dbReference>
<dbReference type="InterPro" id="IPR005899">
    <property type="entry name" value="Na_pump_deCOase"/>
</dbReference>
<evidence type="ECO:0000256" key="13">
    <source>
        <dbReference type="ARBA" id="ARBA00023136"/>
    </source>
</evidence>
<protein>
    <recommendedName>
        <fullName evidence="16">Probable oxaloacetate decarboxylase gamma chain</fullName>
        <ecNumber evidence="16">7.2.4.2</ecNumber>
    </recommendedName>
</protein>
<evidence type="ECO:0000256" key="14">
    <source>
        <dbReference type="ARBA" id="ARBA00023201"/>
    </source>
</evidence>
<evidence type="ECO:0000256" key="7">
    <source>
        <dbReference type="ARBA" id="ARBA00022475"/>
    </source>
</evidence>
<evidence type="ECO:0000256" key="16">
    <source>
        <dbReference type="HAMAP-Rule" id="MF_00404"/>
    </source>
</evidence>
<comment type="subcellular location">
    <subcellularLocation>
        <location evidence="3 16 17">Cell membrane</location>
        <topology evidence="3 16 17">Single-pass membrane protein</topology>
    </subcellularLocation>
</comment>
<dbReference type="KEGG" id="mpsy:CEK71_09580"/>
<name>A0A1Z4BYC7_9GAMM</name>
<dbReference type="RefSeq" id="WP_088619179.1">
    <property type="nucleotide sequence ID" value="NZ_CP022129.1"/>
</dbReference>
<dbReference type="NCBIfam" id="TIGR01195">
    <property type="entry name" value="oadG_fam"/>
    <property type="match status" value="1"/>
</dbReference>
<evidence type="ECO:0000313" key="20">
    <source>
        <dbReference type="Proteomes" id="UP000197019"/>
    </source>
</evidence>
<keyword evidence="10 16" id="KW-1133">Transmembrane helix</keyword>
<accession>A0A1Z4BYC7</accession>
<keyword evidence="11 16" id="KW-0915">Sodium</keyword>
<dbReference type="Pfam" id="PF04277">
    <property type="entry name" value="OAD_gamma"/>
    <property type="match status" value="1"/>
</dbReference>
<dbReference type="Proteomes" id="UP000197019">
    <property type="component" value="Chromosome"/>
</dbReference>
<dbReference type="EMBL" id="PGFZ01000008">
    <property type="protein sequence ID" value="POZ50985.1"/>
    <property type="molecule type" value="Genomic_DNA"/>
</dbReference>
<organism evidence="18 20">
    <name type="scientific">Methylovulum psychrotolerans</name>
    <dbReference type="NCBI Taxonomy" id="1704499"/>
    <lineage>
        <taxon>Bacteria</taxon>
        <taxon>Pseudomonadati</taxon>
        <taxon>Pseudomonadota</taxon>
        <taxon>Gammaproteobacteria</taxon>
        <taxon>Methylococcales</taxon>
        <taxon>Methylococcaceae</taxon>
        <taxon>Methylovulum</taxon>
    </lineage>
</organism>
<reference evidence="19 21" key="2">
    <citation type="submission" date="2017-11" db="EMBL/GenBank/DDBJ databases">
        <title>Draft Genome Sequence of Methylobacter psychrotolerans Sph1T, an Obligate Methanotroph from Low-Temperature Environments.</title>
        <authorList>
            <person name="Oshkin I.Y."/>
            <person name="Miroshnikov K."/>
            <person name="Belova S.E."/>
            <person name="Korzhenkov A."/>
            <person name="Toshchakov S.V."/>
            <person name="Dedysh S.N."/>
        </authorList>
    </citation>
    <scope>NUCLEOTIDE SEQUENCE [LARGE SCALE GENOMIC DNA]</scope>
    <source>
        <strain evidence="19 21">Sph1</strain>
    </source>
</reference>
<dbReference type="GO" id="GO:0008948">
    <property type="term" value="F:oxaloacetate decarboxylase activity"/>
    <property type="evidence" value="ECO:0007669"/>
    <property type="project" value="UniProtKB-UniRule"/>
</dbReference>
<evidence type="ECO:0000256" key="6">
    <source>
        <dbReference type="ARBA" id="ARBA00022448"/>
    </source>
</evidence>
<dbReference type="GO" id="GO:0015451">
    <property type="term" value="F:decarboxylation-driven active transmembrane transporter activity"/>
    <property type="evidence" value="ECO:0007669"/>
    <property type="project" value="UniProtKB-EC"/>
</dbReference>
<evidence type="ECO:0000256" key="9">
    <source>
        <dbReference type="ARBA" id="ARBA00022967"/>
    </source>
</evidence>
<comment type="function">
    <text evidence="2 16 17">Catalyzes the decarboxylation of oxaloacetate coupled to Na(+) translocation.</text>
</comment>
<gene>
    <name evidence="16" type="primary">oadG</name>
    <name evidence="19" type="ORF">AADEFJLK_03457</name>
    <name evidence="18" type="ORF">CEK71_09580</name>
</gene>
<keyword evidence="9 16" id="KW-1278">Translocase</keyword>
<dbReference type="EMBL" id="CP022129">
    <property type="protein sequence ID" value="ASF46307.1"/>
    <property type="molecule type" value="Genomic_DNA"/>
</dbReference>
<evidence type="ECO:0000313" key="19">
    <source>
        <dbReference type="EMBL" id="POZ50985.1"/>
    </source>
</evidence>
<comment type="cofactor">
    <cofactor evidence="1 16 17">
        <name>Na(+)</name>
        <dbReference type="ChEBI" id="CHEBI:29101"/>
    </cofactor>
</comment>
<dbReference type="EC" id="7.2.4.2" evidence="16"/>
<evidence type="ECO:0000256" key="1">
    <source>
        <dbReference type="ARBA" id="ARBA00001959"/>
    </source>
</evidence>
<evidence type="ECO:0000256" key="3">
    <source>
        <dbReference type="ARBA" id="ARBA00004162"/>
    </source>
</evidence>
<dbReference type="OrthoDB" id="5772594at2"/>
<proteinExistence type="inferred from homology"/>
<dbReference type="InterPro" id="IPR023424">
    <property type="entry name" value="OadG"/>
</dbReference>
<evidence type="ECO:0000256" key="8">
    <source>
        <dbReference type="ARBA" id="ARBA00022692"/>
    </source>
</evidence>
<keyword evidence="14 16" id="KW-0739">Sodium transport</keyword>
<comment type="catalytic activity">
    <reaction evidence="15 16 17">
        <text>oxaloacetate + 2 Na(+)(in) + H(+) = pyruvate + 2 Na(+)(out) + CO2</text>
        <dbReference type="Rhea" id="RHEA:57724"/>
        <dbReference type="ChEBI" id="CHEBI:15361"/>
        <dbReference type="ChEBI" id="CHEBI:15378"/>
        <dbReference type="ChEBI" id="CHEBI:16452"/>
        <dbReference type="ChEBI" id="CHEBI:16526"/>
        <dbReference type="ChEBI" id="CHEBI:29101"/>
        <dbReference type="EC" id="7.2.4.2"/>
    </reaction>
</comment>
<feature type="transmembrane region" description="Helical" evidence="16 17">
    <location>
        <begin position="12"/>
        <end position="32"/>
    </location>
</feature>